<evidence type="ECO:0000256" key="1">
    <source>
        <dbReference type="ARBA" id="ARBA00001933"/>
    </source>
</evidence>
<dbReference type="PANTHER" id="PTHR42832">
    <property type="entry name" value="AMINO ACID AMINOTRANSFERASE"/>
    <property type="match status" value="1"/>
</dbReference>
<comment type="cofactor">
    <cofactor evidence="1 4">
        <name>pyridoxal 5'-phosphate</name>
        <dbReference type="ChEBI" id="CHEBI:597326"/>
    </cofactor>
</comment>
<keyword evidence="2 4" id="KW-0032">Aminotransferase</keyword>
<evidence type="ECO:0000256" key="2">
    <source>
        <dbReference type="ARBA" id="ARBA00022576"/>
    </source>
</evidence>
<dbReference type="InterPro" id="IPR050881">
    <property type="entry name" value="LL-DAP_aminotransferase"/>
</dbReference>
<dbReference type="InterPro" id="IPR015421">
    <property type="entry name" value="PyrdxlP-dep_Trfase_major"/>
</dbReference>
<evidence type="ECO:0000313" key="7">
    <source>
        <dbReference type="Proteomes" id="UP000040841"/>
    </source>
</evidence>
<dbReference type="AlphaFoldDB" id="A0AA36LML8"/>
<dbReference type="SUPFAM" id="SSF53383">
    <property type="entry name" value="PLP-dependent transferases"/>
    <property type="match status" value="1"/>
</dbReference>
<dbReference type="InterPro" id="IPR015424">
    <property type="entry name" value="PyrdxlP-dep_Trfase"/>
</dbReference>
<dbReference type="EC" id="2.6.1.-" evidence="4"/>
<dbReference type="InterPro" id="IPR004839">
    <property type="entry name" value="Aminotransferase_I/II_large"/>
</dbReference>
<proteinExistence type="inferred from homology"/>
<evidence type="ECO:0000256" key="4">
    <source>
        <dbReference type="RuleBase" id="RU000481"/>
    </source>
</evidence>
<evidence type="ECO:0000313" key="6">
    <source>
        <dbReference type="EMBL" id="CNI19443.1"/>
    </source>
</evidence>
<dbReference type="PANTHER" id="PTHR42832:SF3">
    <property type="entry name" value="L-GLUTAMINE--4-(METHYLSULFANYL)-2-OXOBUTANOATE AMINOTRANSFERASE"/>
    <property type="match status" value="1"/>
</dbReference>
<name>A0AA36LML8_YERMO</name>
<dbReference type="EMBL" id="CQBM01000005">
    <property type="protein sequence ID" value="CNI19443.1"/>
    <property type="molecule type" value="Genomic_DNA"/>
</dbReference>
<comment type="caution">
    <text evidence="6">The sequence shown here is derived from an EMBL/GenBank/DDBJ whole genome shotgun (WGS) entry which is preliminary data.</text>
</comment>
<gene>
    <name evidence="6" type="primary">dapL_2</name>
    <name evidence="6" type="ORF">ERS008502_02543</name>
</gene>
<dbReference type="InterPro" id="IPR015422">
    <property type="entry name" value="PyrdxlP-dep_Trfase_small"/>
</dbReference>
<accession>A0AA36LML8</accession>
<organism evidence="6 7">
    <name type="scientific">Yersinia mollaretii</name>
    <dbReference type="NCBI Taxonomy" id="33060"/>
    <lineage>
        <taxon>Bacteria</taxon>
        <taxon>Pseudomonadati</taxon>
        <taxon>Pseudomonadota</taxon>
        <taxon>Gammaproteobacteria</taxon>
        <taxon>Enterobacterales</taxon>
        <taxon>Yersiniaceae</taxon>
        <taxon>Yersinia</taxon>
    </lineage>
</organism>
<feature type="domain" description="Aminotransferase class I/classII large" evidence="5">
    <location>
        <begin position="37"/>
        <end position="397"/>
    </location>
</feature>
<protein>
    <recommendedName>
        <fullName evidence="4">Aminotransferase</fullName>
        <ecNumber evidence="4">2.6.1.-</ecNumber>
    </recommendedName>
</protein>
<reference evidence="6 7" key="1">
    <citation type="submission" date="2015-03" db="EMBL/GenBank/DDBJ databases">
        <authorList>
            <consortium name="Pathogen Informatics"/>
            <person name="Murphy D."/>
        </authorList>
    </citation>
    <scope>NUCLEOTIDE SEQUENCE [LARGE SCALE GENOMIC DNA]</scope>
    <source>
        <strain evidence="6 7">FE82747</strain>
    </source>
</reference>
<dbReference type="Pfam" id="PF00155">
    <property type="entry name" value="Aminotran_1_2"/>
    <property type="match status" value="1"/>
</dbReference>
<dbReference type="CDD" id="cd00609">
    <property type="entry name" value="AAT_like"/>
    <property type="match status" value="1"/>
</dbReference>
<comment type="similarity">
    <text evidence="4">Belongs to the class-I pyridoxal-phosphate-dependent aminotransferase family.</text>
</comment>
<dbReference type="Proteomes" id="UP000040841">
    <property type="component" value="Unassembled WGS sequence"/>
</dbReference>
<dbReference type="Gene3D" id="3.40.640.10">
    <property type="entry name" value="Type I PLP-dependent aspartate aminotransferase-like (Major domain)"/>
    <property type="match status" value="1"/>
</dbReference>
<evidence type="ECO:0000256" key="3">
    <source>
        <dbReference type="ARBA" id="ARBA00022679"/>
    </source>
</evidence>
<sequence length="415" mass="45796">MKPMTDPTPNDVFTRLKTMVERYRPRPDMPDFAGSALLDLSIGNPDLAPELRWRQRLQYFVSRDDLHGYGEFRPDINRHLRQRFAAYYQRRFLPSDAPVLLDPERHVVDLLGSKEGIFYSLLACLAPGEAVLMADPSYAVYQSCAQLIGARVELFTCDERGQPQLGSLRAEQLAGARVLVVCSPNNPTGVELSPGKLREVLDFAQRHDLWVVIDRAYAEISFELQSNGTLGGAALPEPGALSRVLELHSLSKSCGIAGWRIGFAAGAPQLVEKIRAAKFNTDFGTFLPLQCVAAEMLDELETIAARNSTIYAARMRRFVAGAASFGWDIPPSQGTFFLWAPLPPGFAGDDLQFVEALFEETGVLLAPGSGFGPGGAGRVRIALVQSDKILDEALQRLHKWRVSCHPDRINPVLPH</sequence>
<keyword evidence="3 4" id="KW-0808">Transferase</keyword>
<dbReference type="GO" id="GO:0030170">
    <property type="term" value="F:pyridoxal phosphate binding"/>
    <property type="evidence" value="ECO:0007669"/>
    <property type="project" value="InterPro"/>
</dbReference>
<dbReference type="PROSITE" id="PS00105">
    <property type="entry name" value="AA_TRANSFER_CLASS_1"/>
    <property type="match status" value="1"/>
</dbReference>
<dbReference type="Gene3D" id="3.90.1150.10">
    <property type="entry name" value="Aspartate Aminotransferase, domain 1"/>
    <property type="match status" value="1"/>
</dbReference>
<dbReference type="GO" id="GO:0008483">
    <property type="term" value="F:transaminase activity"/>
    <property type="evidence" value="ECO:0007669"/>
    <property type="project" value="UniProtKB-KW"/>
</dbReference>
<dbReference type="InterPro" id="IPR004838">
    <property type="entry name" value="NHTrfase_class1_PyrdxlP-BS"/>
</dbReference>
<dbReference type="RefSeq" id="WP_049678751.1">
    <property type="nucleotide sequence ID" value="NZ_CABMMJ010000005.1"/>
</dbReference>
<evidence type="ECO:0000259" key="5">
    <source>
        <dbReference type="Pfam" id="PF00155"/>
    </source>
</evidence>